<evidence type="ECO:0000256" key="6">
    <source>
        <dbReference type="ARBA" id="ARBA00023136"/>
    </source>
</evidence>
<feature type="transmembrane region" description="Helical" evidence="7">
    <location>
        <begin position="253"/>
        <end position="280"/>
    </location>
</feature>
<name>A0A7W5EFZ3_9BURK</name>
<dbReference type="SUPFAM" id="SSF161098">
    <property type="entry name" value="MetI-like"/>
    <property type="match status" value="1"/>
</dbReference>
<dbReference type="PROSITE" id="PS50928">
    <property type="entry name" value="ABC_TM1"/>
    <property type="match status" value="1"/>
</dbReference>
<feature type="transmembrane region" description="Helical" evidence="7">
    <location>
        <begin position="300"/>
        <end position="321"/>
    </location>
</feature>
<feature type="transmembrane region" description="Helical" evidence="7">
    <location>
        <begin position="156"/>
        <end position="183"/>
    </location>
</feature>
<dbReference type="InterPro" id="IPR035906">
    <property type="entry name" value="MetI-like_sf"/>
</dbReference>
<evidence type="ECO:0000256" key="2">
    <source>
        <dbReference type="ARBA" id="ARBA00022448"/>
    </source>
</evidence>
<evidence type="ECO:0000259" key="8">
    <source>
        <dbReference type="PROSITE" id="PS50928"/>
    </source>
</evidence>
<accession>A0A7W5EFZ3</accession>
<evidence type="ECO:0000313" key="9">
    <source>
        <dbReference type="EMBL" id="MBB3224436.1"/>
    </source>
</evidence>
<keyword evidence="6 7" id="KW-0472">Membrane</keyword>
<keyword evidence="3" id="KW-1003">Cell membrane</keyword>
<comment type="caution">
    <text evidence="9">The sequence shown here is derived from an EMBL/GenBank/DDBJ whole genome shotgun (WGS) entry which is preliminary data.</text>
</comment>
<sequence length="327" mass="34865">MGMIDTRFTSGGPAWRRLAPALGRRLLQAAMVALLVGTLCFFMTRMLPGDMAYRIAAGRYGYDMVTTAAADAVRAELGLDRPWPAALAEWWNRLLHLDLGISQVTAQPVLVEIARQLGPTVRLSLLAMAFSLLVGPTLGVLAGLKPGGLVDRATLAVSVVLRALPSFLLGLILVLVFSVQLGVLPAAGHDDHGSIMLPALTLALGMAAVSCRVARDAMVQVTGSAYFAFALTKGLTPHQALLRHGLRNVAAPVTAYLGVQLVYLVEGVVLVETIFAWPGIGHALVHAIFSRDVPMIQGTALVLGLMFVLFNALVDMACAYIDPRRRP</sequence>
<organism evidence="9 10">
    <name type="scientific">Pseudoduganella umbonata</name>
    <dbReference type="NCBI Taxonomy" id="864828"/>
    <lineage>
        <taxon>Bacteria</taxon>
        <taxon>Pseudomonadati</taxon>
        <taxon>Pseudomonadota</taxon>
        <taxon>Betaproteobacteria</taxon>
        <taxon>Burkholderiales</taxon>
        <taxon>Oxalobacteraceae</taxon>
        <taxon>Telluria group</taxon>
        <taxon>Pseudoduganella</taxon>
    </lineage>
</organism>
<evidence type="ECO:0000256" key="3">
    <source>
        <dbReference type="ARBA" id="ARBA00022475"/>
    </source>
</evidence>
<feature type="domain" description="ABC transmembrane type-1" evidence="8">
    <location>
        <begin position="117"/>
        <end position="314"/>
    </location>
</feature>
<protein>
    <submittedName>
        <fullName evidence="9">Peptide/nickel transport system permease protein</fullName>
    </submittedName>
</protein>
<feature type="transmembrane region" description="Helical" evidence="7">
    <location>
        <begin position="195"/>
        <end position="214"/>
    </location>
</feature>
<keyword evidence="5 7" id="KW-1133">Transmembrane helix</keyword>
<keyword evidence="2 7" id="KW-0813">Transport</keyword>
<keyword evidence="4 7" id="KW-0812">Transmembrane</keyword>
<evidence type="ECO:0000313" key="10">
    <source>
        <dbReference type="Proteomes" id="UP000584325"/>
    </source>
</evidence>
<dbReference type="Proteomes" id="UP000584325">
    <property type="component" value="Unassembled WGS sequence"/>
</dbReference>
<reference evidence="9 10" key="1">
    <citation type="submission" date="2020-08" db="EMBL/GenBank/DDBJ databases">
        <title>Genomic Encyclopedia of Type Strains, Phase III (KMG-III): the genomes of soil and plant-associated and newly described type strains.</title>
        <authorList>
            <person name="Whitman W."/>
        </authorList>
    </citation>
    <scope>NUCLEOTIDE SEQUENCE [LARGE SCALE GENOMIC DNA]</scope>
    <source>
        <strain evidence="9 10">CECT 7753</strain>
    </source>
</reference>
<comment type="subcellular location">
    <subcellularLocation>
        <location evidence="1 7">Cell membrane</location>
        <topology evidence="1 7">Multi-pass membrane protein</topology>
    </subcellularLocation>
</comment>
<feature type="transmembrane region" description="Helical" evidence="7">
    <location>
        <begin position="125"/>
        <end position="144"/>
    </location>
</feature>
<feature type="transmembrane region" description="Helical" evidence="7">
    <location>
        <begin position="26"/>
        <end position="44"/>
    </location>
</feature>
<evidence type="ECO:0000256" key="1">
    <source>
        <dbReference type="ARBA" id="ARBA00004651"/>
    </source>
</evidence>
<dbReference type="InterPro" id="IPR000515">
    <property type="entry name" value="MetI-like"/>
</dbReference>
<dbReference type="PANTHER" id="PTHR43163:SF6">
    <property type="entry name" value="DIPEPTIDE TRANSPORT SYSTEM PERMEASE PROTEIN DPPB-RELATED"/>
    <property type="match status" value="1"/>
</dbReference>
<proteinExistence type="inferred from homology"/>
<evidence type="ECO:0000256" key="5">
    <source>
        <dbReference type="ARBA" id="ARBA00022989"/>
    </source>
</evidence>
<comment type="similarity">
    <text evidence="7">Belongs to the binding-protein-dependent transport system permease family.</text>
</comment>
<evidence type="ECO:0000256" key="7">
    <source>
        <dbReference type="RuleBase" id="RU363032"/>
    </source>
</evidence>
<dbReference type="GO" id="GO:0071916">
    <property type="term" value="F:dipeptide transmembrane transporter activity"/>
    <property type="evidence" value="ECO:0007669"/>
    <property type="project" value="TreeGrafter"/>
</dbReference>
<dbReference type="Pfam" id="PF00528">
    <property type="entry name" value="BPD_transp_1"/>
    <property type="match status" value="1"/>
</dbReference>
<dbReference type="PANTHER" id="PTHR43163">
    <property type="entry name" value="DIPEPTIDE TRANSPORT SYSTEM PERMEASE PROTEIN DPPB-RELATED"/>
    <property type="match status" value="1"/>
</dbReference>
<evidence type="ECO:0000256" key="4">
    <source>
        <dbReference type="ARBA" id="ARBA00022692"/>
    </source>
</evidence>
<dbReference type="EMBL" id="JACHXS010000012">
    <property type="protein sequence ID" value="MBB3224436.1"/>
    <property type="molecule type" value="Genomic_DNA"/>
</dbReference>
<dbReference type="RefSeq" id="WP_371861469.1">
    <property type="nucleotide sequence ID" value="NZ_CP040017.1"/>
</dbReference>
<dbReference type="Gene3D" id="1.10.3720.10">
    <property type="entry name" value="MetI-like"/>
    <property type="match status" value="1"/>
</dbReference>
<dbReference type="GO" id="GO:0005886">
    <property type="term" value="C:plasma membrane"/>
    <property type="evidence" value="ECO:0007669"/>
    <property type="project" value="UniProtKB-SubCell"/>
</dbReference>
<dbReference type="AlphaFoldDB" id="A0A7W5EFZ3"/>
<gene>
    <name evidence="9" type="ORF">FHS02_005300</name>
</gene>